<reference evidence="3" key="2">
    <citation type="submission" date="2021-04" db="EMBL/GenBank/DDBJ databases">
        <authorList>
            <person name="Podell S."/>
        </authorList>
    </citation>
    <scope>NUCLEOTIDE SEQUENCE</scope>
    <source>
        <strain evidence="3">Hildebrandi</strain>
    </source>
</reference>
<dbReference type="EMBL" id="JAGRRH010000001">
    <property type="protein sequence ID" value="KAG7374781.1"/>
    <property type="molecule type" value="Genomic_DNA"/>
</dbReference>
<protein>
    <submittedName>
        <fullName evidence="3">Uncharacterized protein</fullName>
    </submittedName>
</protein>
<feature type="region of interest" description="Disordered" evidence="1">
    <location>
        <begin position="1"/>
        <end position="45"/>
    </location>
</feature>
<organism evidence="3 4">
    <name type="scientific">Nitzschia inconspicua</name>
    <dbReference type="NCBI Taxonomy" id="303405"/>
    <lineage>
        <taxon>Eukaryota</taxon>
        <taxon>Sar</taxon>
        <taxon>Stramenopiles</taxon>
        <taxon>Ochrophyta</taxon>
        <taxon>Bacillariophyta</taxon>
        <taxon>Bacillariophyceae</taxon>
        <taxon>Bacillariophycidae</taxon>
        <taxon>Bacillariales</taxon>
        <taxon>Bacillariaceae</taxon>
        <taxon>Nitzschia</taxon>
    </lineage>
</organism>
<feature type="transmembrane region" description="Helical" evidence="2">
    <location>
        <begin position="202"/>
        <end position="221"/>
    </location>
</feature>
<keyword evidence="2" id="KW-0472">Membrane</keyword>
<reference evidence="3" key="1">
    <citation type="journal article" date="2021" name="Sci. Rep.">
        <title>Diploid genomic architecture of Nitzschia inconspicua, an elite biomass production diatom.</title>
        <authorList>
            <person name="Oliver A."/>
            <person name="Podell S."/>
            <person name="Pinowska A."/>
            <person name="Traller J.C."/>
            <person name="Smith S.R."/>
            <person name="McClure R."/>
            <person name="Beliaev A."/>
            <person name="Bohutskyi P."/>
            <person name="Hill E.A."/>
            <person name="Rabines A."/>
            <person name="Zheng H."/>
            <person name="Allen L.Z."/>
            <person name="Kuo A."/>
            <person name="Grigoriev I.V."/>
            <person name="Allen A.E."/>
            <person name="Hazlebeck D."/>
            <person name="Allen E.E."/>
        </authorList>
    </citation>
    <scope>NUCLEOTIDE SEQUENCE</scope>
    <source>
        <strain evidence="3">Hildebrandi</strain>
    </source>
</reference>
<evidence type="ECO:0000313" key="4">
    <source>
        <dbReference type="Proteomes" id="UP000693970"/>
    </source>
</evidence>
<keyword evidence="4" id="KW-1185">Reference proteome</keyword>
<accession>A0A9K3M7R4</accession>
<dbReference type="OrthoDB" id="44123at2759"/>
<gene>
    <name evidence="3" type="ORF">IV203_013876</name>
</gene>
<comment type="caution">
    <text evidence="3">The sequence shown here is derived from an EMBL/GenBank/DDBJ whole genome shotgun (WGS) entry which is preliminary data.</text>
</comment>
<keyword evidence="2" id="KW-1133">Transmembrane helix</keyword>
<evidence type="ECO:0000313" key="3">
    <source>
        <dbReference type="EMBL" id="KAG7374781.1"/>
    </source>
</evidence>
<proteinExistence type="predicted"/>
<evidence type="ECO:0000256" key="1">
    <source>
        <dbReference type="SAM" id="MobiDB-lite"/>
    </source>
</evidence>
<evidence type="ECO:0000256" key="2">
    <source>
        <dbReference type="SAM" id="Phobius"/>
    </source>
</evidence>
<dbReference type="AlphaFoldDB" id="A0A9K3M7R4"/>
<name>A0A9K3M7R4_9STRA</name>
<keyword evidence="2" id="KW-0812">Transmembrane</keyword>
<dbReference type="Proteomes" id="UP000693970">
    <property type="component" value="Unassembled WGS sequence"/>
</dbReference>
<sequence>MPLRFDPTTETYGAIDNGEEDTRQQQQQQQPNNHHDETVPLHQTSIQSIDIITSSTRSFDEEDVDSALSSLYGDDGPDSFHLGTSRVSAANVFTSTRRTPSFEKYGEEYQLVPTKLKHNVKLVTDFNLCDSERGRLYLARSSFYVNVNEPKYALTVHPDIFRGIMMEINDAYSTPCGMYFCCHGGDGAHSGVSNNDHVDIKLAWLLTTLVFVALVTIHATLPWPDGVTGFDDDIVS</sequence>